<sequence>MARNKEFDEKVVLKKAMDLFWKQGYEKTSMQDLVTHMGIHRRSIYDTFGDKHSLFLASLKYYELFVTKEWTTIISNSSTVKNAIRKIFEHVVKVAELEIYPAGCFSVNTAVELSLLDKDIQHLTTKMFNDTEELFNKLLKEGQDKGEFKNDLNTQITAQFLHNNLIGIRVLVKTNYTKKELESIIDLMMKVLE</sequence>
<evidence type="ECO:0000313" key="7">
    <source>
        <dbReference type="Proteomes" id="UP000318937"/>
    </source>
</evidence>
<dbReference type="InterPro" id="IPR001647">
    <property type="entry name" value="HTH_TetR"/>
</dbReference>
<dbReference type="OrthoDB" id="9795242at2"/>
<dbReference type="PROSITE" id="PS50977">
    <property type="entry name" value="HTH_TETR_2"/>
    <property type="match status" value="1"/>
</dbReference>
<evidence type="ECO:0000256" key="3">
    <source>
        <dbReference type="ARBA" id="ARBA00023163"/>
    </source>
</evidence>
<dbReference type="InterPro" id="IPR009057">
    <property type="entry name" value="Homeodomain-like_sf"/>
</dbReference>
<organism evidence="6 7">
    <name type="scientific">Psychrobacillus soli</name>
    <dbReference type="NCBI Taxonomy" id="1543965"/>
    <lineage>
        <taxon>Bacteria</taxon>
        <taxon>Bacillati</taxon>
        <taxon>Bacillota</taxon>
        <taxon>Bacilli</taxon>
        <taxon>Bacillales</taxon>
        <taxon>Bacillaceae</taxon>
        <taxon>Psychrobacillus</taxon>
    </lineage>
</organism>
<feature type="domain" description="HTH tetR-type" evidence="5">
    <location>
        <begin position="6"/>
        <end position="66"/>
    </location>
</feature>
<gene>
    <name evidence="6" type="ORF">FG383_20050</name>
</gene>
<dbReference type="AlphaFoldDB" id="A0A544SHV3"/>
<dbReference type="EMBL" id="VDGG01000077">
    <property type="protein sequence ID" value="TQR04789.1"/>
    <property type="molecule type" value="Genomic_DNA"/>
</dbReference>
<dbReference type="RefSeq" id="WP_142609387.1">
    <property type="nucleotide sequence ID" value="NZ_VDGG01000077.1"/>
</dbReference>
<evidence type="ECO:0000256" key="4">
    <source>
        <dbReference type="PROSITE-ProRule" id="PRU00335"/>
    </source>
</evidence>
<dbReference type="SUPFAM" id="SSF48498">
    <property type="entry name" value="Tetracyclin repressor-like, C-terminal domain"/>
    <property type="match status" value="1"/>
</dbReference>
<dbReference type="PANTHER" id="PTHR47506:SF10">
    <property type="entry name" value="TRANSCRIPTIONAL REGULATORY PROTEIN"/>
    <property type="match status" value="1"/>
</dbReference>
<keyword evidence="7" id="KW-1185">Reference proteome</keyword>
<dbReference type="InterPro" id="IPR036271">
    <property type="entry name" value="Tet_transcr_reg_TetR-rel_C_sf"/>
</dbReference>
<keyword evidence="2 4" id="KW-0238">DNA-binding</keyword>
<dbReference type="PANTHER" id="PTHR47506">
    <property type="entry name" value="TRANSCRIPTIONAL REGULATORY PROTEIN"/>
    <property type="match status" value="1"/>
</dbReference>
<keyword evidence="1" id="KW-0805">Transcription regulation</keyword>
<evidence type="ECO:0000313" key="6">
    <source>
        <dbReference type="EMBL" id="TQR04789.1"/>
    </source>
</evidence>
<accession>A0A544SHV3</accession>
<comment type="caution">
    <text evidence="6">The sequence shown here is derived from an EMBL/GenBank/DDBJ whole genome shotgun (WGS) entry which is preliminary data.</text>
</comment>
<dbReference type="Pfam" id="PF00440">
    <property type="entry name" value="TetR_N"/>
    <property type="match status" value="1"/>
</dbReference>
<evidence type="ECO:0000256" key="2">
    <source>
        <dbReference type="ARBA" id="ARBA00023125"/>
    </source>
</evidence>
<dbReference type="Pfam" id="PF16925">
    <property type="entry name" value="TetR_C_13"/>
    <property type="match status" value="1"/>
</dbReference>
<reference evidence="6 7" key="1">
    <citation type="submission" date="2019-05" db="EMBL/GenBank/DDBJ databases">
        <title>Psychrobacillus vulpis sp. nov., a new species isolated from feces of a red fox that inhabits in The Tablas de Daimiel Natural Park, Albacete, Spain.</title>
        <authorList>
            <person name="Rodriguez M."/>
            <person name="Reina J.C."/>
            <person name="Bejar V."/>
            <person name="Llamas I."/>
        </authorList>
    </citation>
    <scope>NUCLEOTIDE SEQUENCE [LARGE SCALE GENOMIC DNA]</scope>
    <source>
        <strain evidence="6 7">NHI-2</strain>
    </source>
</reference>
<name>A0A544SHV3_9BACI</name>
<evidence type="ECO:0000259" key="5">
    <source>
        <dbReference type="PROSITE" id="PS50977"/>
    </source>
</evidence>
<keyword evidence="3" id="KW-0804">Transcription</keyword>
<protein>
    <submittedName>
        <fullName evidence="6">TetR/AcrR family transcriptional regulator</fullName>
    </submittedName>
</protein>
<dbReference type="InterPro" id="IPR011075">
    <property type="entry name" value="TetR_C"/>
</dbReference>
<dbReference type="Gene3D" id="1.10.10.60">
    <property type="entry name" value="Homeodomain-like"/>
    <property type="match status" value="1"/>
</dbReference>
<dbReference type="GO" id="GO:0003677">
    <property type="term" value="F:DNA binding"/>
    <property type="evidence" value="ECO:0007669"/>
    <property type="project" value="UniProtKB-UniRule"/>
</dbReference>
<dbReference type="Gene3D" id="1.10.357.10">
    <property type="entry name" value="Tetracycline Repressor, domain 2"/>
    <property type="match status" value="1"/>
</dbReference>
<feature type="DNA-binding region" description="H-T-H motif" evidence="4">
    <location>
        <begin position="29"/>
        <end position="48"/>
    </location>
</feature>
<dbReference type="Proteomes" id="UP000318937">
    <property type="component" value="Unassembled WGS sequence"/>
</dbReference>
<evidence type="ECO:0000256" key="1">
    <source>
        <dbReference type="ARBA" id="ARBA00023015"/>
    </source>
</evidence>
<proteinExistence type="predicted"/>
<dbReference type="SUPFAM" id="SSF46689">
    <property type="entry name" value="Homeodomain-like"/>
    <property type="match status" value="1"/>
</dbReference>